<accession>A0A518BA29</accession>
<organism evidence="1 2">
    <name type="scientific">Kolteria novifilia</name>
    <dbReference type="NCBI Taxonomy" id="2527975"/>
    <lineage>
        <taxon>Bacteria</taxon>
        <taxon>Pseudomonadati</taxon>
        <taxon>Planctomycetota</taxon>
        <taxon>Planctomycetia</taxon>
        <taxon>Kolteriales</taxon>
        <taxon>Kolteriaceae</taxon>
        <taxon>Kolteria</taxon>
    </lineage>
</organism>
<dbReference type="EMBL" id="CP036279">
    <property type="protein sequence ID" value="QDU63797.1"/>
    <property type="molecule type" value="Genomic_DNA"/>
</dbReference>
<dbReference type="Proteomes" id="UP000317093">
    <property type="component" value="Chromosome"/>
</dbReference>
<gene>
    <name evidence="1" type="ORF">Pan216_46780</name>
</gene>
<protein>
    <submittedName>
        <fullName evidence="1">Uncharacterized protein</fullName>
    </submittedName>
</protein>
<keyword evidence="2" id="KW-1185">Reference proteome</keyword>
<proteinExistence type="predicted"/>
<name>A0A518BA29_9BACT</name>
<reference evidence="1 2" key="1">
    <citation type="submission" date="2019-02" db="EMBL/GenBank/DDBJ databases">
        <title>Deep-cultivation of Planctomycetes and their phenomic and genomic characterization uncovers novel biology.</title>
        <authorList>
            <person name="Wiegand S."/>
            <person name="Jogler M."/>
            <person name="Boedeker C."/>
            <person name="Pinto D."/>
            <person name="Vollmers J."/>
            <person name="Rivas-Marin E."/>
            <person name="Kohn T."/>
            <person name="Peeters S.H."/>
            <person name="Heuer A."/>
            <person name="Rast P."/>
            <person name="Oberbeckmann S."/>
            <person name="Bunk B."/>
            <person name="Jeske O."/>
            <person name="Meyerdierks A."/>
            <person name="Storesund J.E."/>
            <person name="Kallscheuer N."/>
            <person name="Luecker S."/>
            <person name="Lage O.M."/>
            <person name="Pohl T."/>
            <person name="Merkel B.J."/>
            <person name="Hornburger P."/>
            <person name="Mueller R.-W."/>
            <person name="Bruemmer F."/>
            <person name="Labrenz M."/>
            <person name="Spormann A.M."/>
            <person name="Op den Camp H."/>
            <person name="Overmann J."/>
            <person name="Amann R."/>
            <person name="Jetten M.S.M."/>
            <person name="Mascher T."/>
            <person name="Medema M.H."/>
            <person name="Devos D.P."/>
            <person name="Kaster A.-K."/>
            <person name="Ovreas L."/>
            <person name="Rohde M."/>
            <person name="Galperin M.Y."/>
            <person name="Jogler C."/>
        </authorList>
    </citation>
    <scope>NUCLEOTIDE SEQUENCE [LARGE SCALE GENOMIC DNA]</scope>
    <source>
        <strain evidence="1 2">Pan216</strain>
    </source>
</reference>
<evidence type="ECO:0000313" key="2">
    <source>
        <dbReference type="Proteomes" id="UP000317093"/>
    </source>
</evidence>
<dbReference type="AlphaFoldDB" id="A0A518BA29"/>
<evidence type="ECO:0000313" key="1">
    <source>
        <dbReference type="EMBL" id="QDU63797.1"/>
    </source>
</evidence>
<dbReference type="KEGG" id="knv:Pan216_46780"/>
<sequence>MAPCFESERALGPSSIPAGMLVRDSKGETNLVTCSNLPLVLVQPCPFGTG</sequence>